<feature type="domain" description="IF rod" evidence="6">
    <location>
        <begin position="71"/>
        <end position="382"/>
    </location>
</feature>
<protein>
    <submittedName>
        <fullName evidence="7">Si:dkey-222n6.2</fullName>
    </submittedName>
</protein>
<feature type="compositionally biased region" description="Basic residues" evidence="5">
    <location>
        <begin position="1"/>
        <end position="10"/>
    </location>
</feature>
<dbReference type="Pfam" id="PF00038">
    <property type="entry name" value="Filament"/>
    <property type="match status" value="1"/>
</dbReference>
<evidence type="ECO:0000259" key="6">
    <source>
        <dbReference type="PROSITE" id="PS51842"/>
    </source>
</evidence>
<evidence type="ECO:0000256" key="5">
    <source>
        <dbReference type="SAM" id="MobiDB-lite"/>
    </source>
</evidence>
<keyword evidence="2" id="KW-0403">Intermediate filament</keyword>
<accession>A0A3P9JWU0</accession>
<dbReference type="InterPro" id="IPR039008">
    <property type="entry name" value="IF_rod_dom"/>
</dbReference>
<dbReference type="Ensembl" id="ENSORLT00020014796.1">
    <property type="protein sequence ID" value="ENSORLP00020000387.1"/>
    <property type="gene ID" value="ENSORLG00020022293.1"/>
</dbReference>
<dbReference type="AlphaFoldDB" id="A0A3P9JWU0"/>
<dbReference type="SUPFAM" id="SSF64593">
    <property type="entry name" value="Intermediate filament protein, coiled coil region"/>
    <property type="match status" value="2"/>
</dbReference>
<feature type="region of interest" description="Disordered" evidence="5">
    <location>
        <begin position="1"/>
        <end position="20"/>
    </location>
</feature>
<evidence type="ECO:0000256" key="2">
    <source>
        <dbReference type="ARBA" id="ARBA00022754"/>
    </source>
</evidence>
<keyword evidence="3 4" id="KW-0175">Coiled coil</keyword>
<proteinExistence type="predicted"/>
<dbReference type="Gene3D" id="1.20.5.1160">
    <property type="entry name" value="Vasodilator-stimulated phosphoprotein"/>
    <property type="match status" value="1"/>
</dbReference>
<evidence type="ECO:0000256" key="1">
    <source>
        <dbReference type="ARBA" id="ARBA00022744"/>
    </source>
</evidence>
<feature type="compositionally biased region" description="Polar residues" evidence="5">
    <location>
        <begin position="11"/>
        <end position="20"/>
    </location>
</feature>
<dbReference type="Gene3D" id="1.20.5.500">
    <property type="entry name" value="Single helix bin"/>
    <property type="match status" value="1"/>
</dbReference>
<evidence type="ECO:0000313" key="7">
    <source>
        <dbReference type="Ensembl" id="ENSORLP00020000383.1"/>
    </source>
</evidence>
<dbReference type="PANTHER" id="PTHR45616:SF21">
    <property type="entry name" value="KERATIN, TYPE II CYTOSKELETAL 7"/>
    <property type="match status" value="1"/>
</dbReference>
<feature type="coiled-coil region" evidence="4">
    <location>
        <begin position="124"/>
        <end position="172"/>
    </location>
</feature>
<dbReference type="FunFam" id="1.20.5.1160:FF:000001">
    <property type="entry name" value="Keratin type II"/>
    <property type="match status" value="1"/>
</dbReference>
<dbReference type="SMART" id="SM01391">
    <property type="entry name" value="Filament"/>
    <property type="match status" value="1"/>
</dbReference>
<dbReference type="InterPro" id="IPR003054">
    <property type="entry name" value="Keratin_II"/>
</dbReference>
<dbReference type="PROSITE" id="PS51842">
    <property type="entry name" value="IF_ROD_2"/>
    <property type="match status" value="1"/>
</dbReference>
<dbReference type="Gene3D" id="1.20.5.170">
    <property type="match status" value="1"/>
</dbReference>
<evidence type="ECO:0000313" key="8">
    <source>
        <dbReference type="Proteomes" id="UP000265180"/>
    </source>
</evidence>
<keyword evidence="1" id="KW-0416">Keratin</keyword>
<name>A0A3P9JWU0_ORYLA</name>
<dbReference type="Proteomes" id="UP000265180">
    <property type="component" value="Chromosome 7"/>
</dbReference>
<reference evidence="7" key="3">
    <citation type="submission" date="2025-05" db="UniProtKB">
        <authorList>
            <consortium name="Ensembl"/>
        </authorList>
    </citation>
    <scope>IDENTIFICATION</scope>
    <source>
        <strain evidence="7">HNI</strain>
    </source>
</reference>
<dbReference type="PRINTS" id="PR01276">
    <property type="entry name" value="TYPE2KERATIN"/>
</dbReference>
<organism evidence="7 8">
    <name type="scientific">Oryzias latipes</name>
    <name type="common">Japanese rice fish</name>
    <name type="synonym">Japanese killifish</name>
    <dbReference type="NCBI Taxonomy" id="8090"/>
    <lineage>
        <taxon>Eukaryota</taxon>
        <taxon>Metazoa</taxon>
        <taxon>Chordata</taxon>
        <taxon>Craniata</taxon>
        <taxon>Vertebrata</taxon>
        <taxon>Euteleostomi</taxon>
        <taxon>Actinopterygii</taxon>
        <taxon>Neopterygii</taxon>
        <taxon>Teleostei</taxon>
        <taxon>Neoteleostei</taxon>
        <taxon>Acanthomorphata</taxon>
        <taxon>Ovalentaria</taxon>
        <taxon>Atherinomorphae</taxon>
        <taxon>Beloniformes</taxon>
        <taxon>Adrianichthyidae</taxon>
        <taxon>Oryziinae</taxon>
        <taxon>Oryzias</taxon>
    </lineage>
</organism>
<evidence type="ECO:0000256" key="4">
    <source>
        <dbReference type="SAM" id="Coils"/>
    </source>
</evidence>
<sequence length="422" mass="48585">MSVRKRHRSTRGTPIYSQGFSSKSMGSHVLPKASAPVSVVAPAMVVATDQSLLESLNLEIDPSVISAYTQEKEQIRTQNNRFISFIDKVRTLEHQNKMLQTKWKLLNEQTDSHSNIESKLKLYITHLERKLDDLMTSNKHCEEQREALHHQVEEYRERYEQEYNTRSDAENAFVLLKQEVDIATMSTANLHQKLSLLENEEEFLKTLHDEELHEQQQRVAPSSVVVEMDNCRKLNMDDIMLEVKAHYKSLVAHGREEVESWYKAKLNHMAAEASRNDTELHDNKNKVTELKENMRRIEMEIQAVSSQISSSNRWLAEVEQRGDKAVMEAKSHIKDLEQALRGAKLSMANQIRDYQALVDVKMGLEMEISTYMKLLEEEEKKIQNPSFLNIRAGVARAVTPVQSPKSGALLIKIIETHDTTYS</sequence>
<feature type="coiled-coil region" evidence="4">
    <location>
        <begin position="280"/>
        <end position="381"/>
    </location>
</feature>
<dbReference type="Ensembl" id="ENSORLT00020014792.1">
    <property type="protein sequence ID" value="ENSORLP00020000383.1"/>
    <property type="gene ID" value="ENSORLG00020022293.1"/>
</dbReference>
<dbReference type="PANTHER" id="PTHR45616">
    <property type="entry name" value="GATA-TYPE DOMAIN-CONTAINING PROTEIN"/>
    <property type="match status" value="1"/>
</dbReference>
<reference key="1">
    <citation type="journal article" date="2007" name="Nature">
        <title>The medaka draft genome and insights into vertebrate genome evolution.</title>
        <authorList>
            <person name="Kasahara M."/>
            <person name="Naruse K."/>
            <person name="Sasaki S."/>
            <person name="Nakatani Y."/>
            <person name="Qu W."/>
            <person name="Ahsan B."/>
            <person name="Yamada T."/>
            <person name="Nagayasu Y."/>
            <person name="Doi K."/>
            <person name="Kasai Y."/>
            <person name="Jindo T."/>
            <person name="Kobayashi D."/>
            <person name="Shimada A."/>
            <person name="Toyoda A."/>
            <person name="Kuroki Y."/>
            <person name="Fujiyama A."/>
            <person name="Sasaki T."/>
            <person name="Shimizu A."/>
            <person name="Asakawa S."/>
            <person name="Shimizu N."/>
            <person name="Hashimoto S."/>
            <person name="Yang J."/>
            <person name="Lee Y."/>
            <person name="Matsushima K."/>
            <person name="Sugano S."/>
            <person name="Sakaizumi M."/>
            <person name="Narita T."/>
            <person name="Ohishi K."/>
            <person name="Haga S."/>
            <person name="Ohta F."/>
            <person name="Nomoto H."/>
            <person name="Nogata K."/>
            <person name="Morishita T."/>
            <person name="Endo T."/>
            <person name="Shin-I T."/>
            <person name="Takeda H."/>
            <person name="Morishita S."/>
            <person name="Kohara Y."/>
        </authorList>
    </citation>
    <scope>NUCLEOTIDE SEQUENCE [LARGE SCALE GENOMIC DNA]</scope>
    <source>
        <strain>Hd-rR</strain>
    </source>
</reference>
<reference evidence="7 8" key="2">
    <citation type="submission" date="2017-04" db="EMBL/GenBank/DDBJ databases">
        <title>CpG methylation of centromeres and impact of large insertions on vertebrate speciation.</title>
        <authorList>
            <person name="Ichikawa K."/>
            <person name="Yoshimura J."/>
            <person name="Morishita S."/>
        </authorList>
    </citation>
    <scope>NUCLEOTIDE SEQUENCE</scope>
    <source>
        <strain evidence="7 8">HNI</strain>
    </source>
</reference>
<evidence type="ECO:0000256" key="3">
    <source>
        <dbReference type="ARBA" id="ARBA00023054"/>
    </source>
</evidence>
<dbReference type="GO" id="GO:0045095">
    <property type="term" value="C:keratin filament"/>
    <property type="evidence" value="ECO:0007669"/>
    <property type="project" value="InterPro"/>
</dbReference>